<dbReference type="RefSeq" id="WP_146800692.1">
    <property type="nucleotide sequence ID" value="NZ_BJUK01000001.1"/>
</dbReference>
<dbReference type="AlphaFoldDB" id="A0A510X2Y6"/>
<feature type="signal peptide" evidence="1">
    <location>
        <begin position="1"/>
        <end position="35"/>
    </location>
</feature>
<evidence type="ECO:0008006" key="4">
    <source>
        <dbReference type="Google" id="ProtNLM"/>
    </source>
</evidence>
<reference evidence="2 3" key="1">
    <citation type="submission" date="2019-07" db="EMBL/GenBank/DDBJ databases">
        <title>Whole genome shotgun sequence of Halomonas pacifica NBRC 102220.</title>
        <authorList>
            <person name="Hosoyama A."/>
            <person name="Uohara A."/>
            <person name="Ohji S."/>
            <person name="Ichikawa N."/>
        </authorList>
    </citation>
    <scope>NUCLEOTIDE SEQUENCE [LARGE SCALE GENOMIC DNA]</scope>
    <source>
        <strain evidence="2 3">NBRC 102220</strain>
    </source>
</reference>
<feature type="chain" id="PRO_5021733283" description="LVIVD repeat-containing protein" evidence="1">
    <location>
        <begin position="36"/>
        <end position="586"/>
    </location>
</feature>
<name>A0A510X2Y6_9GAMM</name>
<organism evidence="2 3">
    <name type="scientific">Bisbaumannia pacifica</name>
    <dbReference type="NCBI Taxonomy" id="77098"/>
    <lineage>
        <taxon>Bacteria</taxon>
        <taxon>Pseudomonadati</taxon>
        <taxon>Pseudomonadota</taxon>
        <taxon>Gammaproteobacteria</taxon>
        <taxon>Oceanospirillales</taxon>
        <taxon>Halomonadaceae</taxon>
        <taxon>Bisbaumannia</taxon>
    </lineage>
</organism>
<proteinExistence type="predicted"/>
<evidence type="ECO:0000256" key="1">
    <source>
        <dbReference type="SAM" id="SignalP"/>
    </source>
</evidence>
<protein>
    <recommendedName>
        <fullName evidence="4">LVIVD repeat-containing protein</fullName>
    </recommendedName>
</protein>
<dbReference type="InterPro" id="IPR013211">
    <property type="entry name" value="LVIVD"/>
</dbReference>
<dbReference type="Pfam" id="PF08309">
    <property type="entry name" value="LVIVD"/>
    <property type="match status" value="1"/>
</dbReference>
<dbReference type="OrthoDB" id="8375at2"/>
<keyword evidence="3" id="KW-1185">Reference proteome</keyword>
<evidence type="ECO:0000313" key="3">
    <source>
        <dbReference type="Proteomes" id="UP000321275"/>
    </source>
</evidence>
<keyword evidence="1" id="KW-0732">Signal</keyword>
<sequence length="586" mass="65424">MKKNSVSSKPITAIRIKRSTLALAVSLLSTSMIQAADHGPINILDPYVERQASLAPGRETPAPDPASYGMDLQSGSFIHPSATPFSHDNHPFEGQLEEWDTNSYIHNMEVEAYYPITVEPFHTWQNIVDFDGRRYLYQYVRRDLKIFDITDPRDVQLIHTRGSTWGADGPSEEVNPYPEDDMFGAASIQWSSSLGKYIMVQAFEIRRFGVLEDKYRQPEEVEEIRNSNHLKGFKVYEMNGPLPEDWELIATRTTDINNPDAPNDQQEGSGVRDIPTYFGGDVMYVAAAPSDSHALTEYPNDLYNAGYQSWDMSDPRNPRLLDVLTVPGQIVGDPEHEAAFLANPRAGNRSSWMGARMSLFVPTPVEDGGQYGYAAMGGMGLYVVDITDSEDMRVVGHLDFPVSLAGTEGDNIDVSQVEETGLIYYSGYPLAEDCYEAYKDIYAVDVSDPTAPYIRHVLPRPTPPEEAEFTDFCQRNGSFGPKRTGYYTQPGSSREGILPYAFYNAGVQVFDVSNPDEPTIGAYFVPPFAPDSVVSYAMGNLSHGVYVEYDRNLIWLFTNHGFYALSTPLLGEPSFSPPESPWPSRD</sequence>
<comment type="caution">
    <text evidence="2">The sequence shown here is derived from an EMBL/GenBank/DDBJ whole genome shotgun (WGS) entry which is preliminary data.</text>
</comment>
<dbReference type="EMBL" id="BJUK01000001">
    <property type="protein sequence ID" value="GEK45774.1"/>
    <property type="molecule type" value="Genomic_DNA"/>
</dbReference>
<gene>
    <name evidence="2" type="ORF">HPA02_00570</name>
</gene>
<dbReference type="Proteomes" id="UP000321275">
    <property type="component" value="Unassembled WGS sequence"/>
</dbReference>
<accession>A0A510X2Y6</accession>
<evidence type="ECO:0000313" key="2">
    <source>
        <dbReference type="EMBL" id="GEK45774.1"/>
    </source>
</evidence>